<organism evidence="2 3">
    <name type="scientific">Euhalothece natronophila Z-M001</name>
    <dbReference type="NCBI Taxonomy" id="522448"/>
    <lineage>
        <taxon>Bacteria</taxon>
        <taxon>Bacillati</taxon>
        <taxon>Cyanobacteriota</taxon>
        <taxon>Cyanophyceae</taxon>
        <taxon>Oscillatoriophycideae</taxon>
        <taxon>Chroococcales</taxon>
        <taxon>Halothecacae</taxon>
        <taxon>Halothece cluster</taxon>
        <taxon>Euhalothece</taxon>
    </lineage>
</organism>
<proteinExistence type="predicted"/>
<dbReference type="AlphaFoldDB" id="A0A5B8NKS2"/>
<dbReference type="RefSeq" id="WP_146295529.1">
    <property type="nucleotide sequence ID" value="NZ_CP042326.1"/>
</dbReference>
<evidence type="ECO:0000313" key="2">
    <source>
        <dbReference type="EMBL" id="QDZ39933.1"/>
    </source>
</evidence>
<evidence type="ECO:0000313" key="3">
    <source>
        <dbReference type="Proteomes" id="UP000318453"/>
    </source>
</evidence>
<dbReference type="Proteomes" id="UP000318453">
    <property type="component" value="Chromosome"/>
</dbReference>
<dbReference type="EMBL" id="CP042326">
    <property type="protein sequence ID" value="QDZ39933.1"/>
    <property type="molecule type" value="Genomic_DNA"/>
</dbReference>
<name>A0A5B8NKS2_9CHRO</name>
<dbReference type="KEGG" id="enn:FRE64_08245"/>
<sequence>MMENISQINFLAEGRKPPSREERKQLLWQKEREKREQEQQLINEFYYLGEPHPKKILLGKKVR</sequence>
<accession>A0A5B8NKS2</accession>
<protein>
    <submittedName>
        <fullName evidence="2">Uncharacterized protein</fullName>
    </submittedName>
</protein>
<feature type="region of interest" description="Disordered" evidence="1">
    <location>
        <begin position="1"/>
        <end position="24"/>
    </location>
</feature>
<evidence type="ECO:0000256" key="1">
    <source>
        <dbReference type="SAM" id="MobiDB-lite"/>
    </source>
</evidence>
<gene>
    <name evidence="2" type="ORF">FRE64_08245</name>
</gene>
<keyword evidence="3" id="KW-1185">Reference proteome</keyword>
<feature type="compositionally biased region" description="Basic and acidic residues" evidence="1">
    <location>
        <begin position="13"/>
        <end position="24"/>
    </location>
</feature>
<reference evidence="2" key="1">
    <citation type="submission" date="2019-08" db="EMBL/GenBank/DDBJ databases">
        <title>Carotenoids and Carotenoid Binding Proteins in the Halophilic Cyanobacterium Euhalothece sp. ZM00.</title>
        <authorList>
            <person name="Cho S.M."/>
            <person name="Song J.Y."/>
            <person name="Park Y.-I."/>
        </authorList>
    </citation>
    <scope>NUCLEOTIDE SEQUENCE [LARGE SCALE GENOMIC DNA]</scope>
    <source>
        <strain evidence="2">Z-M001</strain>
    </source>
</reference>